<dbReference type="OrthoDB" id="10410115at2759"/>
<accession>A0A9P0LTD1</accession>
<dbReference type="Proteomes" id="UP001152888">
    <property type="component" value="Unassembled WGS sequence"/>
</dbReference>
<gene>
    <name evidence="1" type="ORF">ACAOBT_LOCUS25623</name>
</gene>
<proteinExistence type="predicted"/>
<dbReference type="AlphaFoldDB" id="A0A9P0LTD1"/>
<comment type="caution">
    <text evidence="1">The sequence shown here is derived from an EMBL/GenBank/DDBJ whole genome shotgun (WGS) entry which is preliminary data.</text>
</comment>
<name>A0A9P0LTD1_ACAOB</name>
<reference evidence="1" key="1">
    <citation type="submission" date="2022-03" db="EMBL/GenBank/DDBJ databases">
        <authorList>
            <person name="Sayadi A."/>
        </authorList>
    </citation>
    <scope>NUCLEOTIDE SEQUENCE</scope>
</reference>
<evidence type="ECO:0000313" key="1">
    <source>
        <dbReference type="EMBL" id="CAH2000534.1"/>
    </source>
</evidence>
<dbReference type="EMBL" id="CAKOFQ010007411">
    <property type="protein sequence ID" value="CAH2000534.1"/>
    <property type="molecule type" value="Genomic_DNA"/>
</dbReference>
<protein>
    <submittedName>
        <fullName evidence="1">Uncharacterized protein</fullName>
    </submittedName>
</protein>
<organism evidence="1 2">
    <name type="scientific">Acanthoscelides obtectus</name>
    <name type="common">Bean weevil</name>
    <name type="synonym">Bruchus obtectus</name>
    <dbReference type="NCBI Taxonomy" id="200917"/>
    <lineage>
        <taxon>Eukaryota</taxon>
        <taxon>Metazoa</taxon>
        <taxon>Ecdysozoa</taxon>
        <taxon>Arthropoda</taxon>
        <taxon>Hexapoda</taxon>
        <taxon>Insecta</taxon>
        <taxon>Pterygota</taxon>
        <taxon>Neoptera</taxon>
        <taxon>Endopterygota</taxon>
        <taxon>Coleoptera</taxon>
        <taxon>Polyphaga</taxon>
        <taxon>Cucujiformia</taxon>
        <taxon>Chrysomeloidea</taxon>
        <taxon>Chrysomelidae</taxon>
        <taxon>Bruchinae</taxon>
        <taxon>Bruchini</taxon>
        <taxon>Acanthoscelides</taxon>
    </lineage>
</organism>
<evidence type="ECO:0000313" key="2">
    <source>
        <dbReference type="Proteomes" id="UP001152888"/>
    </source>
</evidence>
<keyword evidence="2" id="KW-1185">Reference proteome</keyword>
<sequence length="76" mass="8136">MLEYKLSLVLRIGFECVENSSPDQQIGEGADDQGERTDILLLHASRRATPLDEAAATKASCCCLPAQLVPPSTSCT</sequence>